<evidence type="ECO:0000313" key="1">
    <source>
        <dbReference type="EMBL" id="KAI9917822.1"/>
    </source>
</evidence>
<comment type="caution">
    <text evidence="1">The sequence shown here is derived from an EMBL/GenBank/DDBJ whole genome shotgun (WGS) entry which is preliminary data.</text>
</comment>
<gene>
    <name evidence="1" type="ORF">PsorP6_012617</name>
</gene>
<organism evidence="1 2">
    <name type="scientific">Peronosclerospora sorghi</name>
    <dbReference type="NCBI Taxonomy" id="230839"/>
    <lineage>
        <taxon>Eukaryota</taxon>
        <taxon>Sar</taxon>
        <taxon>Stramenopiles</taxon>
        <taxon>Oomycota</taxon>
        <taxon>Peronosporomycetes</taxon>
        <taxon>Peronosporales</taxon>
        <taxon>Peronosporaceae</taxon>
        <taxon>Peronosclerospora</taxon>
    </lineage>
</organism>
<accession>A0ACC0WGV5</accession>
<evidence type="ECO:0000313" key="2">
    <source>
        <dbReference type="Proteomes" id="UP001163321"/>
    </source>
</evidence>
<reference evidence="1 2" key="1">
    <citation type="journal article" date="2022" name="bioRxiv">
        <title>The genome of the oomycete Peronosclerospora sorghi, a cosmopolitan pathogen of maize and sorghum, is inflated with dispersed pseudogenes.</title>
        <authorList>
            <person name="Fletcher K."/>
            <person name="Martin F."/>
            <person name="Isakeit T."/>
            <person name="Cavanaugh K."/>
            <person name="Magill C."/>
            <person name="Michelmore R."/>
        </authorList>
    </citation>
    <scope>NUCLEOTIDE SEQUENCE [LARGE SCALE GENOMIC DNA]</scope>
    <source>
        <strain evidence="1">P6</strain>
    </source>
</reference>
<proteinExistence type="predicted"/>
<name>A0ACC0WGV5_9STRA</name>
<dbReference type="Proteomes" id="UP001163321">
    <property type="component" value="Chromosome 13"/>
</dbReference>
<sequence length="80" mass="8264">MGMVRRLATIEANNVKTSQKDDGVALWHTRLGHVSGSKMELLPAAVDGVPALSNGVDGVCGGCASGKMYANPFHHTSGSV</sequence>
<dbReference type="EMBL" id="CM047592">
    <property type="protein sequence ID" value="KAI9917822.1"/>
    <property type="molecule type" value="Genomic_DNA"/>
</dbReference>
<protein>
    <submittedName>
        <fullName evidence="1">Uncharacterized protein</fullName>
    </submittedName>
</protein>
<keyword evidence="2" id="KW-1185">Reference proteome</keyword>